<proteinExistence type="predicted"/>
<keyword evidence="1" id="KW-0472">Membrane</keyword>
<keyword evidence="1" id="KW-1133">Transmembrane helix</keyword>
<reference evidence="2" key="1">
    <citation type="submission" date="2024-07" db="EMBL/GenBank/DDBJ databases">
        <title>Complete genome sequence of Prevotella sp. YM-2024 GTC17253.</title>
        <authorList>
            <person name="Hayashi M."/>
            <person name="Muto Y."/>
            <person name="Tanaka K."/>
            <person name="Niwa H."/>
        </authorList>
    </citation>
    <scope>NUCLEOTIDE SEQUENCE</scope>
    <source>
        <strain evidence="2">GTC17253</strain>
    </source>
</reference>
<feature type="transmembrane region" description="Helical" evidence="1">
    <location>
        <begin position="38"/>
        <end position="59"/>
    </location>
</feature>
<name>A0AB33IYT8_9BACT</name>
<sequence>MDMMENDDRLLIQFFEENREEIEDRGFSKRIMRQIPKLSLWFNRIWTAFWSLAGVAFFIHADGFKWFKTFVTNLTGDLSGSFVSLYTSTSISPLYAYIGILTLIIVGCYNAVASEN</sequence>
<dbReference type="InterPro" id="IPR032129">
    <property type="entry name" value="DUF5056"/>
</dbReference>
<protein>
    <recommendedName>
        <fullName evidence="3">DUF5056 domain-containing protein</fullName>
    </recommendedName>
</protein>
<organism evidence="2">
    <name type="scientific">Prevotella sp. GTC17253</name>
    <dbReference type="NCBI Taxonomy" id="3236793"/>
    <lineage>
        <taxon>Bacteria</taxon>
        <taxon>Pseudomonadati</taxon>
        <taxon>Bacteroidota</taxon>
        <taxon>Bacteroidia</taxon>
        <taxon>Bacteroidales</taxon>
        <taxon>Prevotellaceae</taxon>
        <taxon>Prevotella</taxon>
    </lineage>
</organism>
<evidence type="ECO:0000313" key="2">
    <source>
        <dbReference type="EMBL" id="BFO71235.1"/>
    </source>
</evidence>
<evidence type="ECO:0008006" key="3">
    <source>
        <dbReference type="Google" id="ProtNLM"/>
    </source>
</evidence>
<gene>
    <name evidence="2" type="ORF">GTC17253_12010</name>
</gene>
<dbReference type="EMBL" id="AP035785">
    <property type="protein sequence ID" value="BFO71235.1"/>
    <property type="molecule type" value="Genomic_DNA"/>
</dbReference>
<feature type="transmembrane region" description="Helical" evidence="1">
    <location>
        <begin position="94"/>
        <end position="112"/>
    </location>
</feature>
<accession>A0AB33IYT8</accession>
<evidence type="ECO:0000256" key="1">
    <source>
        <dbReference type="SAM" id="Phobius"/>
    </source>
</evidence>
<dbReference type="Pfam" id="PF16479">
    <property type="entry name" value="DUF5056"/>
    <property type="match status" value="1"/>
</dbReference>
<dbReference type="AlphaFoldDB" id="A0AB33IYT8"/>
<keyword evidence="1" id="KW-0812">Transmembrane</keyword>